<organism evidence="1">
    <name type="scientific">Myoviridae sp. ctNQV2</name>
    <dbReference type="NCBI Taxonomy" id="2827683"/>
    <lineage>
        <taxon>Viruses</taxon>
        <taxon>Duplodnaviria</taxon>
        <taxon>Heunggongvirae</taxon>
        <taxon>Uroviricota</taxon>
        <taxon>Caudoviricetes</taxon>
    </lineage>
</organism>
<accession>A0A8S5RYJ4</accession>
<name>A0A8S5RYJ4_9CAUD</name>
<proteinExistence type="predicted"/>
<reference evidence="1" key="1">
    <citation type="journal article" date="2021" name="Proc. Natl. Acad. Sci. U.S.A.">
        <title>A Catalog of Tens of Thousands of Viruses from Human Metagenomes Reveals Hidden Associations with Chronic Diseases.</title>
        <authorList>
            <person name="Tisza M.J."/>
            <person name="Buck C.B."/>
        </authorList>
    </citation>
    <scope>NUCLEOTIDE SEQUENCE</scope>
    <source>
        <strain evidence="1">CtNQV2</strain>
    </source>
</reference>
<protein>
    <submittedName>
        <fullName evidence="1">Uncharacterized protein</fullName>
    </submittedName>
</protein>
<sequence>MMNEWSELNKLIITPDVKQIHCDTRDFYCILSKDNLKYHKSDHLDEQKRKKGIIKTIKKQAVKDCYLIEESEIITWLTNMELSSRDGCKNTVTWRFLSFEHLDGIWLKYIRMYRYSPTQFIVCDSYNNMIVWKDCNEENLCKKYLNSH</sequence>
<dbReference type="EMBL" id="BK032510">
    <property type="protein sequence ID" value="DAF43797.1"/>
    <property type="molecule type" value="Genomic_DNA"/>
</dbReference>
<evidence type="ECO:0000313" key="1">
    <source>
        <dbReference type="EMBL" id="DAF43797.1"/>
    </source>
</evidence>